<sequence>MASWPTSCTKVYEIIQFSRCKEEASATSSIIDHRTAKVGRRDDGPNMSKVLRATIPENSVSGSSVRGKLREMEMDLAVEQYGSIGASSILSTLSVPEYSNLAWDETYPKTMLSALSATKNRMYNRIAPIVGHAWVNISAQNATFMMTMQVVLNMHSCDGVMKYEPFLINLTITFYRTGGAENFFHCDKCGCCYSYVLKDSHHCVERAMHHNCPVCFEYLFDSTKDISALHCGHTIHLECLYEMRSHQQFSCPVCLRSACDMSHAWQKLDQEVAASPMPVIYQKKMVCKFSYLCSSVQPDMDPMQRLWDDIERAIPHIGTQVPRMQLLQHPADKSRPCCRVLQSLNSEEQ</sequence>
<dbReference type="PANTHER" id="PTHR21319:SF66">
    <property type="entry name" value="CHY-TYPE_CTCHY-TYPE_RING-TYPE ZINC FINGER PROTEIN"/>
    <property type="match status" value="1"/>
</dbReference>
<evidence type="ECO:0000256" key="1">
    <source>
        <dbReference type="PROSITE-ProRule" id="PRU00175"/>
    </source>
</evidence>
<dbReference type="InterPro" id="IPR017921">
    <property type="entry name" value="Znf_CTCHY"/>
</dbReference>
<dbReference type="SUPFAM" id="SSF161245">
    <property type="entry name" value="Zinc hairpin stack"/>
    <property type="match status" value="1"/>
</dbReference>
<evidence type="ECO:0000259" key="2">
    <source>
        <dbReference type="PROSITE" id="PS50089"/>
    </source>
</evidence>
<protein>
    <recommendedName>
        <fullName evidence="6">RING-type domain-containing protein</fullName>
    </recommendedName>
</protein>
<dbReference type="Pfam" id="PF13639">
    <property type="entry name" value="zf-RING_2"/>
    <property type="match status" value="1"/>
</dbReference>
<organism evidence="4 5">
    <name type="scientific">Oryza sativa subsp. japonica</name>
    <name type="common">Rice</name>
    <dbReference type="NCBI Taxonomy" id="39947"/>
    <lineage>
        <taxon>Eukaryota</taxon>
        <taxon>Viridiplantae</taxon>
        <taxon>Streptophyta</taxon>
        <taxon>Embryophyta</taxon>
        <taxon>Tracheophyta</taxon>
        <taxon>Spermatophyta</taxon>
        <taxon>Magnoliopsida</taxon>
        <taxon>Liliopsida</taxon>
        <taxon>Poales</taxon>
        <taxon>Poaceae</taxon>
        <taxon>BOP clade</taxon>
        <taxon>Oryzoideae</taxon>
        <taxon>Oryzeae</taxon>
        <taxon>Oryzinae</taxon>
        <taxon>Oryza</taxon>
        <taxon>Oryza sativa</taxon>
    </lineage>
</organism>
<reference evidence="5" key="1">
    <citation type="journal article" date="2005" name="Nature">
        <title>The map-based sequence of the rice genome.</title>
        <authorList>
            <consortium name="International rice genome sequencing project (IRGSP)"/>
            <person name="Matsumoto T."/>
            <person name="Wu J."/>
            <person name="Kanamori H."/>
            <person name="Katayose Y."/>
            <person name="Fujisawa M."/>
            <person name="Namiki N."/>
            <person name="Mizuno H."/>
            <person name="Yamamoto K."/>
            <person name="Antonio B.A."/>
            <person name="Baba T."/>
            <person name="Sakata K."/>
            <person name="Nagamura Y."/>
            <person name="Aoki H."/>
            <person name="Arikawa K."/>
            <person name="Arita K."/>
            <person name="Bito T."/>
            <person name="Chiden Y."/>
            <person name="Fujitsuka N."/>
            <person name="Fukunaka R."/>
            <person name="Hamada M."/>
            <person name="Harada C."/>
            <person name="Hayashi A."/>
            <person name="Hijishita S."/>
            <person name="Honda M."/>
            <person name="Hosokawa S."/>
            <person name="Ichikawa Y."/>
            <person name="Idonuma A."/>
            <person name="Iijima M."/>
            <person name="Ikeda M."/>
            <person name="Ikeno M."/>
            <person name="Ito K."/>
            <person name="Ito S."/>
            <person name="Ito T."/>
            <person name="Ito Y."/>
            <person name="Ito Y."/>
            <person name="Iwabuchi A."/>
            <person name="Kamiya K."/>
            <person name="Karasawa W."/>
            <person name="Kurita K."/>
            <person name="Katagiri S."/>
            <person name="Kikuta A."/>
            <person name="Kobayashi H."/>
            <person name="Kobayashi N."/>
            <person name="Machita K."/>
            <person name="Maehara T."/>
            <person name="Masukawa M."/>
            <person name="Mizubayashi T."/>
            <person name="Mukai Y."/>
            <person name="Nagasaki H."/>
            <person name="Nagata Y."/>
            <person name="Naito S."/>
            <person name="Nakashima M."/>
            <person name="Nakama Y."/>
            <person name="Nakamichi Y."/>
            <person name="Nakamura M."/>
            <person name="Meguro A."/>
            <person name="Negishi M."/>
            <person name="Ohta I."/>
            <person name="Ohta T."/>
            <person name="Okamoto M."/>
            <person name="Ono N."/>
            <person name="Saji S."/>
            <person name="Sakaguchi M."/>
            <person name="Sakai K."/>
            <person name="Shibata M."/>
            <person name="Shimokawa T."/>
            <person name="Song J."/>
            <person name="Takazaki Y."/>
            <person name="Terasawa K."/>
            <person name="Tsugane M."/>
            <person name="Tsuji K."/>
            <person name="Ueda S."/>
            <person name="Waki K."/>
            <person name="Yamagata H."/>
            <person name="Yamamoto M."/>
            <person name="Yamamoto S."/>
            <person name="Yamane H."/>
            <person name="Yoshiki S."/>
            <person name="Yoshihara R."/>
            <person name="Yukawa K."/>
            <person name="Zhong H."/>
            <person name="Yano M."/>
            <person name="Yuan Q."/>
            <person name="Ouyang S."/>
            <person name="Liu J."/>
            <person name="Jones K.M."/>
            <person name="Gansberger K."/>
            <person name="Moffat K."/>
            <person name="Hill J."/>
            <person name="Bera J."/>
            <person name="Fadrosh D."/>
            <person name="Jin S."/>
            <person name="Johri S."/>
            <person name="Kim M."/>
            <person name="Overton L."/>
            <person name="Reardon M."/>
            <person name="Tsitrin T."/>
            <person name="Vuong H."/>
            <person name="Weaver B."/>
            <person name="Ciecko A."/>
            <person name="Tallon L."/>
            <person name="Jackson J."/>
            <person name="Pai G."/>
            <person name="Aken S.V."/>
            <person name="Utterback T."/>
            <person name="Reidmuller S."/>
            <person name="Feldblyum T."/>
            <person name="Hsiao J."/>
            <person name="Zismann V."/>
            <person name="Iobst S."/>
            <person name="de Vazeille A.R."/>
            <person name="Buell C.R."/>
            <person name="Ying K."/>
            <person name="Li Y."/>
            <person name="Lu T."/>
            <person name="Huang Y."/>
            <person name="Zhao Q."/>
            <person name="Feng Q."/>
            <person name="Zhang L."/>
            <person name="Zhu J."/>
            <person name="Weng Q."/>
            <person name="Mu J."/>
            <person name="Lu Y."/>
            <person name="Fan D."/>
            <person name="Liu Y."/>
            <person name="Guan J."/>
            <person name="Zhang Y."/>
            <person name="Yu S."/>
            <person name="Liu X."/>
            <person name="Zhang Y."/>
            <person name="Hong G."/>
            <person name="Han B."/>
            <person name="Choisne N."/>
            <person name="Demange N."/>
            <person name="Orjeda G."/>
            <person name="Samain S."/>
            <person name="Cattolico L."/>
            <person name="Pelletier E."/>
            <person name="Couloux A."/>
            <person name="Segurens B."/>
            <person name="Wincker P."/>
            <person name="D'Hont A."/>
            <person name="Scarpelli C."/>
            <person name="Weissenbach J."/>
            <person name="Salanoubat M."/>
            <person name="Quetier F."/>
            <person name="Yu Y."/>
            <person name="Kim H.R."/>
            <person name="Rambo T."/>
            <person name="Currie J."/>
            <person name="Collura K."/>
            <person name="Luo M."/>
            <person name="Yang T."/>
            <person name="Ammiraju J.S.S."/>
            <person name="Engler F."/>
            <person name="Soderlund C."/>
            <person name="Wing R.A."/>
            <person name="Palmer L.E."/>
            <person name="de la Bastide M."/>
            <person name="Spiegel L."/>
            <person name="Nascimento L."/>
            <person name="Zutavern T."/>
            <person name="O'Shaughnessy A."/>
            <person name="Dike S."/>
            <person name="Dedhia N."/>
            <person name="Preston R."/>
            <person name="Balija V."/>
            <person name="McCombie W.R."/>
            <person name="Chow T."/>
            <person name="Chen H."/>
            <person name="Chung M."/>
            <person name="Chen C."/>
            <person name="Shaw J."/>
            <person name="Wu H."/>
            <person name="Hsiao K."/>
            <person name="Chao Y."/>
            <person name="Chu M."/>
            <person name="Cheng C."/>
            <person name="Hour A."/>
            <person name="Lee P."/>
            <person name="Lin S."/>
            <person name="Lin Y."/>
            <person name="Liou J."/>
            <person name="Liu S."/>
            <person name="Hsing Y."/>
            <person name="Raghuvanshi S."/>
            <person name="Mohanty A."/>
            <person name="Bharti A.K."/>
            <person name="Gaur A."/>
            <person name="Gupta V."/>
            <person name="Kumar D."/>
            <person name="Ravi V."/>
            <person name="Vij S."/>
            <person name="Kapur A."/>
            <person name="Khurana P."/>
            <person name="Khurana P."/>
            <person name="Khurana J.P."/>
            <person name="Tyagi A.K."/>
            <person name="Gaikwad K."/>
            <person name="Singh A."/>
            <person name="Dalal V."/>
            <person name="Srivastava S."/>
            <person name="Dixit A."/>
            <person name="Pal A.K."/>
            <person name="Ghazi I.A."/>
            <person name="Yadav M."/>
            <person name="Pandit A."/>
            <person name="Bhargava A."/>
            <person name="Sureshbabu K."/>
            <person name="Batra K."/>
            <person name="Sharma T.R."/>
            <person name="Mohapatra T."/>
            <person name="Singh N.K."/>
            <person name="Messing J."/>
            <person name="Nelson A.B."/>
            <person name="Fuks G."/>
            <person name="Kavchok S."/>
            <person name="Keizer G."/>
            <person name="Linton E."/>
            <person name="Llaca V."/>
            <person name="Song R."/>
            <person name="Tanyolac B."/>
            <person name="Young S."/>
            <person name="Ho-Il K."/>
            <person name="Hahn J.H."/>
            <person name="Sangsakoo G."/>
            <person name="Vanavichit A."/>
            <person name="de Mattos Luiz.A.T."/>
            <person name="Zimmer P.D."/>
            <person name="Malone G."/>
            <person name="Dellagostin O."/>
            <person name="de Oliveira A.C."/>
            <person name="Bevan M."/>
            <person name="Bancroft I."/>
            <person name="Minx P."/>
            <person name="Cordum H."/>
            <person name="Wilson R."/>
            <person name="Cheng Z."/>
            <person name="Jin W."/>
            <person name="Jiang J."/>
            <person name="Leong S.A."/>
            <person name="Iwama H."/>
            <person name="Gojobori T."/>
            <person name="Itoh T."/>
            <person name="Niimura Y."/>
            <person name="Fujii Y."/>
            <person name="Habara T."/>
            <person name="Sakai H."/>
            <person name="Sato Y."/>
            <person name="Wilson G."/>
            <person name="Kumar K."/>
            <person name="McCouch S."/>
            <person name="Juretic N."/>
            <person name="Hoen D."/>
            <person name="Wright S."/>
            <person name="Bruskiewich R."/>
            <person name="Bureau T."/>
            <person name="Miyao A."/>
            <person name="Hirochika H."/>
            <person name="Nishikawa T."/>
            <person name="Kadowaki K."/>
            <person name="Sugiura M."/>
            <person name="Burr B."/>
            <person name="Sasaki T."/>
        </authorList>
    </citation>
    <scope>NUCLEOTIDE SEQUENCE [LARGE SCALE GENOMIC DNA]</scope>
    <source>
        <strain evidence="5">cv. Nipponbare</strain>
    </source>
</reference>
<feature type="domain" description="CTCHY-type" evidence="3">
    <location>
        <begin position="146"/>
        <end position="211"/>
    </location>
</feature>
<reference evidence="5" key="2">
    <citation type="journal article" date="2008" name="Nucleic Acids Res.">
        <title>The rice annotation project database (RAP-DB): 2008 update.</title>
        <authorList>
            <consortium name="The rice annotation project (RAP)"/>
        </authorList>
    </citation>
    <scope>GENOME REANNOTATION</scope>
    <source>
        <strain evidence="5">cv. Nipponbare</strain>
    </source>
</reference>
<dbReference type="InterPro" id="IPR037275">
    <property type="entry name" value="Znf_CTCHY_sf"/>
</dbReference>
<dbReference type="GO" id="GO:0008270">
    <property type="term" value="F:zinc ion binding"/>
    <property type="evidence" value="ECO:0007669"/>
    <property type="project" value="UniProtKB-KW"/>
</dbReference>
<dbReference type="PANTHER" id="PTHR21319">
    <property type="entry name" value="RING FINGER AND CHY ZINC FINGER DOMAIN-CONTAINING PROTEIN 1"/>
    <property type="match status" value="1"/>
</dbReference>
<evidence type="ECO:0000313" key="5">
    <source>
        <dbReference type="Proteomes" id="UP000000763"/>
    </source>
</evidence>
<dbReference type="SMART" id="SM00184">
    <property type="entry name" value="RING"/>
    <property type="match status" value="1"/>
</dbReference>
<gene>
    <name evidence="4" type="primary">OSJNBa0067N01.18</name>
</gene>
<keyword evidence="1" id="KW-0863">Zinc-finger</keyword>
<dbReference type="Gene3D" id="3.30.40.10">
    <property type="entry name" value="Zinc/RING finger domain, C3HC4 (zinc finger)"/>
    <property type="match status" value="1"/>
</dbReference>
<name>Q947X9_ORYSJ</name>
<evidence type="ECO:0000259" key="3">
    <source>
        <dbReference type="PROSITE" id="PS51270"/>
    </source>
</evidence>
<feature type="domain" description="RING-type" evidence="2">
    <location>
        <begin position="212"/>
        <end position="254"/>
    </location>
</feature>
<evidence type="ECO:0008006" key="6">
    <source>
        <dbReference type="Google" id="ProtNLM"/>
    </source>
</evidence>
<dbReference type="Proteomes" id="UP000000763">
    <property type="component" value="Chromosome 3"/>
</dbReference>
<proteinExistence type="predicted"/>
<keyword evidence="1" id="KW-0862">Zinc</keyword>
<dbReference type="AlphaFoldDB" id="Q947X9"/>
<accession>Q947X9</accession>
<dbReference type="SUPFAM" id="SSF57850">
    <property type="entry name" value="RING/U-box"/>
    <property type="match status" value="1"/>
</dbReference>
<dbReference type="InterPro" id="IPR013083">
    <property type="entry name" value="Znf_RING/FYVE/PHD"/>
</dbReference>
<dbReference type="InterPro" id="IPR001841">
    <property type="entry name" value="Znf_RING"/>
</dbReference>
<dbReference type="EMBL" id="AC090485">
    <property type="protein sequence ID" value="AAK98739.1"/>
    <property type="molecule type" value="Genomic_DNA"/>
</dbReference>
<evidence type="ECO:0000313" key="4">
    <source>
        <dbReference type="EMBL" id="AAK98739.1"/>
    </source>
</evidence>
<keyword evidence="1" id="KW-0479">Metal-binding</keyword>
<dbReference type="CDD" id="cd16464">
    <property type="entry name" value="RING-H2_Pirh2-like"/>
    <property type="match status" value="1"/>
</dbReference>
<dbReference type="PROSITE" id="PS50089">
    <property type="entry name" value="ZF_RING_2"/>
    <property type="match status" value="1"/>
</dbReference>
<dbReference type="PROSITE" id="PS51270">
    <property type="entry name" value="ZF_CTCHY"/>
    <property type="match status" value="1"/>
</dbReference>